<sequence length="637" mass="71504">MKKPRNSSLHVKCQTIYFDHNNNNKNNKRKSFYELSLSLILSLWCLVFLYYSKLGLSSQGNADSVSCIINIFPDISLRFSGNLLSDNRSSIGTSLSNDQLCEQANSYVANGSNKRTNGMLVDFNTSKRYNNSSNQQSYSTSKYSLWDTNGLEVVWSVLEYGALVCEVNQLQEGQKKIEGEELRNEKALHSTYLNLDEFRNITTEEKGQDTPAQLVNITHRREPDGAEYNYASASKGAKVVAHNKEAKGSSNILEKDHDKYLRNPCSVVGKFVVIELSEQTLVDVVKIANFEHYSSNFKEFELSGSLSYPTETWSALGRFVASNVKHTQTFKLPEPKWVRYLKLNLLSHYGSEFYCTLSVIEVYGVDAIERMLEDLVASAEAATNKLPEPNSTAMPPSTPNATSTDQRNTKVQSGDQNAGAGKENVDDAPKPAVHVTKTKTSVVTTKVPDPVMEVRQQPNGRIPGDTVLKILMQKVRSLEVNLSVLESYIKEMNRRQRDLLPGLDNELARISLLLEKSKREIKDLLGWKKITEKAITDLESWKAVVSTQLDLFARENNLLRSEIEKIVDVQASLESKELAILAISLFFVCFAILKIVSVQILTFFKASQSDKACRTSRGWVLILVSSSMTVFITLIYS</sequence>
<keyword evidence="3 11" id="KW-0812">Transmembrane</keyword>
<keyword evidence="7 11" id="KW-0472">Membrane</keyword>
<evidence type="ECO:0000313" key="14">
    <source>
        <dbReference type="Proteomes" id="UP000237105"/>
    </source>
</evidence>
<name>A0A2P5A4R0_PARAD</name>
<evidence type="ECO:0000256" key="4">
    <source>
        <dbReference type="ARBA" id="ARBA00022824"/>
    </source>
</evidence>
<gene>
    <name evidence="13" type="ORF">PanWU01x14_369250</name>
</gene>
<dbReference type="InterPro" id="IPR008979">
    <property type="entry name" value="Galactose-bd-like_sf"/>
</dbReference>
<evidence type="ECO:0000256" key="5">
    <source>
        <dbReference type="ARBA" id="ARBA00022989"/>
    </source>
</evidence>
<comment type="function">
    <text evidence="9">Encodes a member of the mid-SUN subfamily of SUN-domain proteins that is localized to both the nuclear envelope and the ER. It is involved in early seed development and nuclear morphology. [TAIR].</text>
</comment>
<dbReference type="STRING" id="3476.A0A2P5A4R0"/>
<proteinExistence type="predicted"/>
<feature type="region of interest" description="Disordered" evidence="10">
    <location>
        <begin position="383"/>
        <end position="429"/>
    </location>
</feature>
<protein>
    <submittedName>
        <fullName evidence="13">Galactose-binding domain-like</fullName>
    </submittedName>
</protein>
<dbReference type="GO" id="GO:0005789">
    <property type="term" value="C:endoplasmic reticulum membrane"/>
    <property type="evidence" value="ECO:0007669"/>
    <property type="project" value="UniProtKB-SubCell"/>
</dbReference>
<organism evidence="13 14">
    <name type="scientific">Parasponia andersonii</name>
    <name type="common">Sponia andersonii</name>
    <dbReference type="NCBI Taxonomy" id="3476"/>
    <lineage>
        <taxon>Eukaryota</taxon>
        <taxon>Viridiplantae</taxon>
        <taxon>Streptophyta</taxon>
        <taxon>Embryophyta</taxon>
        <taxon>Tracheophyta</taxon>
        <taxon>Spermatophyta</taxon>
        <taxon>Magnoliopsida</taxon>
        <taxon>eudicotyledons</taxon>
        <taxon>Gunneridae</taxon>
        <taxon>Pentapetalae</taxon>
        <taxon>rosids</taxon>
        <taxon>fabids</taxon>
        <taxon>Rosales</taxon>
        <taxon>Cannabaceae</taxon>
        <taxon>Parasponia</taxon>
    </lineage>
</organism>
<accession>A0A2P5A4R0</accession>
<evidence type="ECO:0000313" key="13">
    <source>
        <dbReference type="EMBL" id="PON31526.1"/>
    </source>
</evidence>
<keyword evidence="14" id="KW-1185">Reference proteome</keyword>
<comment type="subcellular location">
    <subcellularLocation>
        <location evidence="2">Endoplasmic reticulum membrane</location>
        <topology evidence="2">Multi-pass membrane protein</topology>
    </subcellularLocation>
    <subcellularLocation>
        <location evidence="1">Nucleus membrane</location>
        <topology evidence="1">Multi-pass membrane protein</topology>
    </subcellularLocation>
</comment>
<evidence type="ECO:0000256" key="8">
    <source>
        <dbReference type="ARBA" id="ARBA00023242"/>
    </source>
</evidence>
<dbReference type="GO" id="GO:0031965">
    <property type="term" value="C:nuclear membrane"/>
    <property type="evidence" value="ECO:0007669"/>
    <property type="project" value="UniProtKB-SubCell"/>
</dbReference>
<evidence type="ECO:0000256" key="11">
    <source>
        <dbReference type="SAM" id="Phobius"/>
    </source>
</evidence>
<dbReference type="PROSITE" id="PS51469">
    <property type="entry name" value="SUN"/>
    <property type="match status" value="1"/>
</dbReference>
<dbReference type="Gene3D" id="2.60.120.260">
    <property type="entry name" value="Galactose-binding domain-like"/>
    <property type="match status" value="1"/>
</dbReference>
<evidence type="ECO:0000256" key="6">
    <source>
        <dbReference type="ARBA" id="ARBA00023054"/>
    </source>
</evidence>
<dbReference type="Proteomes" id="UP000237105">
    <property type="component" value="Unassembled WGS sequence"/>
</dbReference>
<dbReference type="OrthoDB" id="266334at2759"/>
<dbReference type="EMBL" id="JXTB01001010">
    <property type="protein sequence ID" value="PON31526.1"/>
    <property type="molecule type" value="Genomic_DNA"/>
</dbReference>
<comment type="caution">
    <text evidence="13">The sequence shown here is derived from an EMBL/GenBank/DDBJ whole genome shotgun (WGS) entry which is preliminary data.</text>
</comment>
<evidence type="ECO:0000256" key="1">
    <source>
        <dbReference type="ARBA" id="ARBA00004232"/>
    </source>
</evidence>
<evidence type="ECO:0000256" key="3">
    <source>
        <dbReference type="ARBA" id="ARBA00022692"/>
    </source>
</evidence>
<dbReference type="Pfam" id="PF07738">
    <property type="entry name" value="Sad1_UNC"/>
    <property type="match status" value="1"/>
</dbReference>
<feature type="transmembrane region" description="Helical" evidence="11">
    <location>
        <begin position="616"/>
        <end position="636"/>
    </location>
</feature>
<keyword evidence="5 11" id="KW-1133">Transmembrane helix</keyword>
<dbReference type="PANTHER" id="PTHR12953:SF3">
    <property type="entry name" value="SUN DOMAIN-CONTAINING PROTEIN 5"/>
    <property type="match status" value="1"/>
</dbReference>
<dbReference type="PANTHER" id="PTHR12953">
    <property type="entry name" value="MEMBRANE PROTEIN CH1 RELATED"/>
    <property type="match status" value="1"/>
</dbReference>
<evidence type="ECO:0000256" key="2">
    <source>
        <dbReference type="ARBA" id="ARBA00004477"/>
    </source>
</evidence>
<keyword evidence="4" id="KW-0256">Endoplasmic reticulum</keyword>
<evidence type="ECO:0000256" key="7">
    <source>
        <dbReference type="ARBA" id="ARBA00023136"/>
    </source>
</evidence>
<feature type="transmembrane region" description="Helical" evidence="11">
    <location>
        <begin position="578"/>
        <end position="604"/>
    </location>
</feature>
<evidence type="ECO:0000256" key="9">
    <source>
        <dbReference type="ARBA" id="ARBA00054046"/>
    </source>
</evidence>
<dbReference type="SUPFAM" id="SSF49785">
    <property type="entry name" value="Galactose-binding domain-like"/>
    <property type="match status" value="1"/>
</dbReference>
<evidence type="ECO:0000256" key="10">
    <source>
        <dbReference type="SAM" id="MobiDB-lite"/>
    </source>
</evidence>
<dbReference type="InterPro" id="IPR012919">
    <property type="entry name" value="SUN_dom"/>
</dbReference>
<keyword evidence="6" id="KW-0175">Coiled coil</keyword>
<dbReference type="InterPro" id="IPR045120">
    <property type="entry name" value="Suco/Slp1-like"/>
</dbReference>
<dbReference type="AlphaFoldDB" id="A0A2P5A4R0"/>
<keyword evidence="8" id="KW-0539">Nucleus</keyword>
<dbReference type="GO" id="GO:0034975">
    <property type="term" value="P:protein folding in endoplasmic reticulum"/>
    <property type="evidence" value="ECO:0007669"/>
    <property type="project" value="TreeGrafter"/>
</dbReference>
<feature type="transmembrane region" description="Helical" evidence="11">
    <location>
        <begin position="32"/>
        <end position="51"/>
    </location>
</feature>
<evidence type="ECO:0000259" key="12">
    <source>
        <dbReference type="PROSITE" id="PS51469"/>
    </source>
</evidence>
<dbReference type="FunFam" id="2.60.120.260:FF:000062">
    <property type="entry name" value="Galactose-binding protein isoform 3"/>
    <property type="match status" value="1"/>
</dbReference>
<feature type="compositionally biased region" description="Polar residues" evidence="10">
    <location>
        <begin position="389"/>
        <end position="416"/>
    </location>
</feature>
<reference evidence="14" key="1">
    <citation type="submission" date="2016-06" db="EMBL/GenBank/DDBJ databases">
        <title>Parallel loss of symbiosis genes in relatives of nitrogen-fixing non-legume Parasponia.</title>
        <authorList>
            <person name="Van Velzen R."/>
            <person name="Holmer R."/>
            <person name="Bu F."/>
            <person name="Rutten L."/>
            <person name="Van Zeijl A."/>
            <person name="Liu W."/>
            <person name="Santuari L."/>
            <person name="Cao Q."/>
            <person name="Sharma T."/>
            <person name="Shen D."/>
            <person name="Roswanjaya Y."/>
            <person name="Wardhani T."/>
            <person name="Kalhor M.S."/>
            <person name="Jansen J."/>
            <person name="Van den Hoogen J."/>
            <person name="Gungor B."/>
            <person name="Hartog M."/>
            <person name="Hontelez J."/>
            <person name="Verver J."/>
            <person name="Yang W.-C."/>
            <person name="Schijlen E."/>
            <person name="Repin R."/>
            <person name="Schilthuizen M."/>
            <person name="Schranz E."/>
            <person name="Heidstra R."/>
            <person name="Miyata K."/>
            <person name="Fedorova E."/>
            <person name="Kohlen W."/>
            <person name="Bisseling T."/>
            <person name="Smit S."/>
            <person name="Geurts R."/>
        </authorList>
    </citation>
    <scope>NUCLEOTIDE SEQUENCE [LARGE SCALE GENOMIC DNA]</scope>
    <source>
        <strain evidence="14">cv. WU1-14</strain>
    </source>
</reference>
<feature type="domain" description="SUN" evidence="12">
    <location>
        <begin position="207"/>
        <end position="367"/>
    </location>
</feature>